<dbReference type="InterPro" id="IPR036271">
    <property type="entry name" value="Tet_transcr_reg_TetR-rel_C_sf"/>
</dbReference>
<dbReference type="SUPFAM" id="SSF48498">
    <property type="entry name" value="Tetracyclin repressor-like, C-terminal domain"/>
    <property type="match status" value="1"/>
</dbReference>
<evidence type="ECO:0000256" key="4">
    <source>
        <dbReference type="PROSITE-ProRule" id="PRU00335"/>
    </source>
</evidence>
<dbReference type="Proteomes" id="UP001225356">
    <property type="component" value="Unassembled WGS sequence"/>
</dbReference>
<dbReference type="RefSeq" id="WP_307562688.1">
    <property type="nucleotide sequence ID" value="NZ_JAUSQU010000001.1"/>
</dbReference>
<dbReference type="PANTHER" id="PTHR30055:SF148">
    <property type="entry name" value="TETR-FAMILY TRANSCRIPTIONAL REGULATOR"/>
    <property type="match status" value="1"/>
</dbReference>
<reference evidence="7 8" key="1">
    <citation type="submission" date="2023-07" db="EMBL/GenBank/DDBJ databases">
        <title>Sequencing the genomes of 1000 actinobacteria strains.</title>
        <authorList>
            <person name="Klenk H.-P."/>
        </authorList>
    </citation>
    <scope>NUCLEOTIDE SEQUENCE [LARGE SCALE GENOMIC DNA]</scope>
    <source>
        <strain evidence="7 8">DSM 46740</strain>
    </source>
</reference>
<evidence type="ECO:0000259" key="6">
    <source>
        <dbReference type="PROSITE" id="PS50977"/>
    </source>
</evidence>
<dbReference type="PANTHER" id="PTHR30055">
    <property type="entry name" value="HTH-TYPE TRANSCRIPTIONAL REGULATOR RUTR"/>
    <property type="match status" value="1"/>
</dbReference>
<dbReference type="InterPro" id="IPR011075">
    <property type="entry name" value="TetR_C"/>
</dbReference>
<dbReference type="EMBL" id="JAUSQU010000001">
    <property type="protein sequence ID" value="MDP9846308.1"/>
    <property type="molecule type" value="Genomic_DNA"/>
</dbReference>
<keyword evidence="8" id="KW-1185">Reference proteome</keyword>
<proteinExistence type="predicted"/>
<feature type="region of interest" description="Disordered" evidence="5">
    <location>
        <begin position="185"/>
        <end position="207"/>
    </location>
</feature>
<evidence type="ECO:0000256" key="5">
    <source>
        <dbReference type="SAM" id="MobiDB-lite"/>
    </source>
</evidence>
<dbReference type="Gene3D" id="1.10.357.10">
    <property type="entry name" value="Tetracycline Repressor, domain 2"/>
    <property type="match status" value="1"/>
</dbReference>
<dbReference type="SUPFAM" id="SSF46689">
    <property type="entry name" value="Homeodomain-like"/>
    <property type="match status" value="1"/>
</dbReference>
<gene>
    <name evidence="7" type="ORF">J2853_005519</name>
</gene>
<evidence type="ECO:0000313" key="8">
    <source>
        <dbReference type="Proteomes" id="UP001225356"/>
    </source>
</evidence>
<feature type="domain" description="HTH tetR-type" evidence="6">
    <location>
        <begin position="3"/>
        <end position="63"/>
    </location>
</feature>
<dbReference type="Pfam" id="PF16859">
    <property type="entry name" value="TetR_C_11"/>
    <property type="match status" value="1"/>
</dbReference>
<feature type="DNA-binding region" description="H-T-H motif" evidence="4">
    <location>
        <begin position="26"/>
        <end position="45"/>
    </location>
</feature>
<evidence type="ECO:0000313" key="7">
    <source>
        <dbReference type="EMBL" id="MDP9846308.1"/>
    </source>
</evidence>
<keyword evidence="3" id="KW-0804">Transcription</keyword>
<organism evidence="7 8">
    <name type="scientific">Streptosporangium lutulentum</name>
    <dbReference type="NCBI Taxonomy" id="1461250"/>
    <lineage>
        <taxon>Bacteria</taxon>
        <taxon>Bacillati</taxon>
        <taxon>Actinomycetota</taxon>
        <taxon>Actinomycetes</taxon>
        <taxon>Streptosporangiales</taxon>
        <taxon>Streptosporangiaceae</taxon>
        <taxon>Streptosporangium</taxon>
    </lineage>
</organism>
<dbReference type="PROSITE" id="PS50977">
    <property type="entry name" value="HTH_TETR_2"/>
    <property type="match status" value="1"/>
</dbReference>
<dbReference type="InterPro" id="IPR001647">
    <property type="entry name" value="HTH_TetR"/>
</dbReference>
<dbReference type="PRINTS" id="PR00455">
    <property type="entry name" value="HTHTETR"/>
</dbReference>
<comment type="caution">
    <text evidence="7">The sequence shown here is derived from an EMBL/GenBank/DDBJ whole genome shotgun (WGS) entry which is preliminary data.</text>
</comment>
<name>A0ABT9QHT2_9ACTN</name>
<keyword evidence="2 4" id="KW-0238">DNA-binding</keyword>
<feature type="compositionally biased region" description="Low complexity" evidence="5">
    <location>
        <begin position="196"/>
        <end position="207"/>
    </location>
</feature>
<keyword evidence="1" id="KW-0805">Transcription regulation</keyword>
<dbReference type="InterPro" id="IPR050109">
    <property type="entry name" value="HTH-type_TetR-like_transc_reg"/>
</dbReference>
<dbReference type="InterPro" id="IPR009057">
    <property type="entry name" value="Homeodomain-like_sf"/>
</dbReference>
<accession>A0ABT9QHT2</accession>
<protein>
    <submittedName>
        <fullName evidence="7">AcrR family transcriptional regulator</fullName>
    </submittedName>
</protein>
<evidence type="ECO:0000256" key="1">
    <source>
        <dbReference type="ARBA" id="ARBA00023015"/>
    </source>
</evidence>
<evidence type="ECO:0000256" key="2">
    <source>
        <dbReference type="ARBA" id="ARBA00023125"/>
    </source>
</evidence>
<sequence>MAPRKEQQIFQATLELLAAKGYEGLTVEGVAERSEVNKTTIYRWWPSKAALLAAALVQADLLVVEPPDTGSLRGDLEALVRGVAALLTRPPAAGVAVAALGAAVHHPELATAAQHFFADRFAREEAVFDRARRRGELSGTADPLLIMDLLAGAVWLRTVFRGLPLDDDFAARAVGTVLDGAASRALPGPDQGVRSGAGAPEPGGRPA</sequence>
<dbReference type="Pfam" id="PF00440">
    <property type="entry name" value="TetR_N"/>
    <property type="match status" value="1"/>
</dbReference>
<evidence type="ECO:0000256" key="3">
    <source>
        <dbReference type="ARBA" id="ARBA00023163"/>
    </source>
</evidence>
<dbReference type="Gene3D" id="1.10.10.60">
    <property type="entry name" value="Homeodomain-like"/>
    <property type="match status" value="1"/>
</dbReference>